<gene>
    <name evidence="12" type="primary">dnaG</name>
    <name evidence="16" type="ORF">A3D91_04420</name>
</gene>
<dbReference type="InterPro" id="IPR030846">
    <property type="entry name" value="DnaG_bac"/>
</dbReference>
<evidence type="ECO:0000256" key="8">
    <source>
        <dbReference type="ARBA" id="ARBA00022833"/>
    </source>
</evidence>
<dbReference type="GO" id="GO:0000428">
    <property type="term" value="C:DNA-directed RNA polymerase complex"/>
    <property type="evidence" value="ECO:0007669"/>
    <property type="project" value="UniProtKB-KW"/>
</dbReference>
<comment type="catalytic activity">
    <reaction evidence="12">
        <text>ssDNA + n NTP = ssDNA/pppN(pN)n-1 hybrid + (n-1) diphosphate.</text>
        <dbReference type="EC" id="2.7.7.101"/>
    </reaction>
</comment>
<keyword evidence="9" id="KW-0460">Magnesium</keyword>
<proteinExistence type="inferred from homology"/>
<comment type="function">
    <text evidence="12 13">RNA polymerase that catalyzes the synthesis of short RNA molecules used as primers for DNA polymerase during DNA replication.</text>
</comment>
<evidence type="ECO:0000256" key="10">
    <source>
        <dbReference type="ARBA" id="ARBA00023125"/>
    </source>
</evidence>
<dbReference type="GO" id="GO:0003677">
    <property type="term" value="F:DNA binding"/>
    <property type="evidence" value="ECO:0007669"/>
    <property type="project" value="UniProtKB-KW"/>
</dbReference>
<dbReference type="Gene3D" id="3.40.1360.10">
    <property type="match status" value="1"/>
</dbReference>
<reference evidence="16 17" key="1">
    <citation type="journal article" date="2016" name="Nat. Commun.">
        <title>Thousands of microbial genomes shed light on interconnected biogeochemical processes in an aquifer system.</title>
        <authorList>
            <person name="Anantharaman K."/>
            <person name="Brown C.T."/>
            <person name="Hug L.A."/>
            <person name="Sharon I."/>
            <person name="Castelle C.J."/>
            <person name="Probst A.J."/>
            <person name="Thomas B.C."/>
            <person name="Singh A."/>
            <person name="Wilkins M.J."/>
            <person name="Karaoz U."/>
            <person name="Brodie E.L."/>
            <person name="Williams K.H."/>
            <person name="Hubbard S.S."/>
            <person name="Banfield J.F."/>
        </authorList>
    </citation>
    <scope>NUCLEOTIDE SEQUENCE [LARGE SCALE GENOMIC DNA]</scope>
</reference>
<dbReference type="Pfam" id="PF08275">
    <property type="entry name" value="DNAG_N"/>
    <property type="match status" value="1"/>
</dbReference>
<comment type="domain">
    <text evidence="12">Contains an N-terminal zinc-binding domain, a central core domain that contains the primase activity, and a C-terminal DnaB-binding domain.</text>
</comment>
<dbReference type="CDD" id="cd03364">
    <property type="entry name" value="TOPRIM_DnaG_primases"/>
    <property type="match status" value="1"/>
</dbReference>
<comment type="similarity">
    <text evidence="12 13">Belongs to the DnaG primase family.</text>
</comment>
<dbReference type="STRING" id="1802620.A3D91_04420"/>
<dbReference type="AlphaFoldDB" id="A0A1F4V8W8"/>
<keyword evidence="11 12" id="KW-0804">Transcription</keyword>
<evidence type="ECO:0000256" key="2">
    <source>
        <dbReference type="ARBA" id="ARBA00022515"/>
    </source>
</evidence>
<dbReference type="PANTHER" id="PTHR30313:SF2">
    <property type="entry name" value="DNA PRIMASE"/>
    <property type="match status" value="1"/>
</dbReference>
<dbReference type="SMART" id="SM00493">
    <property type="entry name" value="TOPRIM"/>
    <property type="match status" value="1"/>
</dbReference>
<dbReference type="InterPro" id="IPR002694">
    <property type="entry name" value="Znf_CHC2"/>
</dbReference>
<evidence type="ECO:0000256" key="5">
    <source>
        <dbReference type="ARBA" id="ARBA00022705"/>
    </source>
</evidence>
<keyword evidence="8 12" id="KW-0862">Zinc</keyword>
<dbReference type="Pfam" id="PF13155">
    <property type="entry name" value="Toprim_2"/>
    <property type="match status" value="1"/>
</dbReference>
<comment type="subunit">
    <text evidence="12">Monomer. Interacts with DnaB.</text>
</comment>
<dbReference type="InterPro" id="IPR006171">
    <property type="entry name" value="TOPRIM_dom"/>
</dbReference>
<comment type="cofactor">
    <cofactor evidence="12 13 14">
        <name>Zn(2+)</name>
        <dbReference type="ChEBI" id="CHEBI:29105"/>
    </cofactor>
    <text evidence="12 13 14">Binds 1 zinc ion per monomer.</text>
</comment>
<keyword evidence="1 12" id="KW-0240">DNA-directed RNA polymerase</keyword>
<evidence type="ECO:0000256" key="11">
    <source>
        <dbReference type="ARBA" id="ARBA00023163"/>
    </source>
</evidence>
<organism evidence="16 17">
    <name type="scientific">candidate division WWE3 bacterium RIFCSPHIGHO2_02_FULL_38_14</name>
    <dbReference type="NCBI Taxonomy" id="1802620"/>
    <lineage>
        <taxon>Bacteria</taxon>
        <taxon>Katanobacteria</taxon>
    </lineage>
</organism>
<dbReference type="InterPro" id="IPR036977">
    <property type="entry name" value="DNA_primase_Znf_CHC2"/>
</dbReference>
<dbReference type="Pfam" id="PF01807">
    <property type="entry name" value="Zn_ribbon_DnaG"/>
    <property type="match status" value="1"/>
</dbReference>
<protein>
    <recommendedName>
        <fullName evidence="12 13">DNA primase</fullName>
        <ecNumber evidence="12">2.7.7.101</ecNumber>
    </recommendedName>
</protein>
<sequence length="588" mass="67224">MTPIEEIKQRLSIVDVVGQYVTLKKSGRNYKGLCPFHGEKTPSFMVSEELGIFKCFGCNKAGDIFKFIQEIEGLEFPQALKILADKAGVQLESEFEDKFAKKKKILYEINHLSAEFYHYFLLKHNAGKAGYSYFVDKRHLAISNIQEFKLGFAPNSWDLLFQYLSKKKYSLEDMLDSGAVVKKSSGEGYIDKFRNRVIFPLVETDNKIVGFAARTLGDDQPKYLNTNETLVFHKSQFIYGLDKAKLSLKNGSAVFVEGYMDVISAHQAGFKNFIASSGTSITQGQLKIVSRYTKDLIFCFDTDAAGVTATYRAVELAEKEDMNVKIATLPTKYKDIDELIMNDRKSAEEVLKNSVPVYDYYLSTTLKKHDKNGAIGKKKIVEELTPLLSRIKNKVTLNHYIKLLSEELGIDQEVISDIIFGKTAVSASGEGSVFGEDRLLNTYRKTPEAYTLALLFKAPLDNIETFMYVDGQNTLNEKYFSNDTYKELYRRFSDVLSGEKGDFDIKYFSSSLPIELQKSAEELYLWDLDYVANDDKLLKRELEISFQRLKDLYIKKKRLEISQKIKQAELEKNEKLIHELIKVFNELS</sequence>
<feature type="domain" description="Toprim" evidence="15">
    <location>
        <begin position="251"/>
        <end position="332"/>
    </location>
</feature>
<dbReference type="SUPFAM" id="SSF56731">
    <property type="entry name" value="DNA primase core"/>
    <property type="match status" value="1"/>
</dbReference>
<keyword evidence="4 12" id="KW-0548">Nucleotidyltransferase</keyword>
<dbReference type="Gene3D" id="3.90.580.10">
    <property type="entry name" value="Zinc finger, CHC2-type domain"/>
    <property type="match status" value="1"/>
</dbReference>
<dbReference type="InterPro" id="IPR034151">
    <property type="entry name" value="TOPRIM_DnaG_bac"/>
</dbReference>
<keyword evidence="7 12" id="KW-0863">Zinc-finger</keyword>
<evidence type="ECO:0000259" key="15">
    <source>
        <dbReference type="PROSITE" id="PS50880"/>
    </source>
</evidence>
<dbReference type="EMBL" id="MEVD01000013">
    <property type="protein sequence ID" value="OGC53655.1"/>
    <property type="molecule type" value="Genomic_DNA"/>
</dbReference>
<dbReference type="Proteomes" id="UP000178127">
    <property type="component" value="Unassembled WGS sequence"/>
</dbReference>
<evidence type="ECO:0000313" key="16">
    <source>
        <dbReference type="EMBL" id="OGC53655.1"/>
    </source>
</evidence>
<dbReference type="GO" id="GO:0006269">
    <property type="term" value="P:DNA replication, synthesis of primer"/>
    <property type="evidence" value="ECO:0007669"/>
    <property type="project" value="UniProtKB-UniRule"/>
</dbReference>
<dbReference type="InterPro" id="IPR013264">
    <property type="entry name" value="DNAG_N"/>
</dbReference>
<keyword evidence="10 12" id="KW-0238">DNA-binding</keyword>
<dbReference type="GO" id="GO:0003899">
    <property type="term" value="F:DNA-directed RNA polymerase activity"/>
    <property type="evidence" value="ECO:0007669"/>
    <property type="project" value="UniProtKB-UniRule"/>
</dbReference>
<dbReference type="InterPro" id="IPR006295">
    <property type="entry name" value="DNA_primase_DnaG"/>
</dbReference>
<keyword evidence="3 12" id="KW-0808">Transferase</keyword>
<dbReference type="EC" id="2.7.7.101" evidence="12"/>
<accession>A0A1F4V8W8</accession>
<evidence type="ECO:0000256" key="13">
    <source>
        <dbReference type="PIRNR" id="PIRNR002811"/>
    </source>
</evidence>
<dbReference type="HAMAP" id="MF_00974">
    <property type="entry name" value="DNA_primase_DnaG"/>
    <property type="match status" value="1"/>
</dbReference>
<dbReference type="GO" id="GO:0008270">
    <property type="term" value="F:zinc ion binding"/>
    <property type="evidence" value="ECO:0007669"/>
    <property type="project" value="UniProtKB-UniRule"/>
</dbReference>
<comment type="caution">
    <text evidence="16">The sequence shown here is derived from an EMBL/GenBank/DDBJ whole genome shotgun (WGS) entry which is preliminary data.</text>
</comment>
<dbReference type="GO" id="GO:1990077">
    <property type="term" value="C:primosome complex"/>
    <property type="evidence" value="ECO:0007669"/>
    <property type="project" value="UniProtKB-KW"/>
</dbReference>
<dbReference type="SMART" id="SM00400">
    <property type="entry name" value="ZnF_CHCC"/>
    <property type="match status" value="1"/>
</dbReference>
<dbReference type="Pfam" id="PF10410">
    <property type="entry name" value="DnaB_bind"/>
    <property type="match status" value="1"/>
</dbReference>
<keyword evidence="6 12" id="KW-0479">Metal-binding</keyword>
<evidence type="ECO:0000256" key="12">
    <source>
        <dbReference type="HAMAP-Rule" id="MF_00974"/>
    </source>
</evidence>
<evidence type="ECO:0000256" key="7">
    <source>
        <dbReference type="ARBA" id="ARBA00022771"/>
    </source>
</evidence>
<dbReference type="PIRSF" id="PIRSF002811">
    <property type="entry name" value="DnaG"/>
    <property type="match status" value="1"/>
</dbReference>
<evidence type="ECO:0000256" key="1">
    <source>
        <dbReference type="ARBA" id="ARBA00022478"/>
    </source>
</evidence>
<dbReference type="SUPFAM" id="SSF57783">
    <property type="entry name" value="Zinc beta-ribbon"/>
    <property type="match status" value="1"/>
</dbReference>
<evidence type="ECO:0000256" key="9">
    <source>
        <dbReference type="ARBA" id="ARBA00022842"/>
    </source>
</evidence>
<name>A0A1F4V8W8_UNCKA</name>
<evidence type="ECO:0000256" key="3">
    <source>
        <dbReference type="ARBA" id="ARBA00022679"/>
    </source>
</evidence>
<keyword evidence="2 12" id="KW-0639">Primosome</keyword>
<dbReference type="FunFam" id="3.90.580.10:FF:000001">
    <property type="entry name" value="DNA primase"/>
    <property type="match status" value="1"/>
</dbReference>
<dbReference type="InterPro" id="IPR037068">
    <property type="entry name" value="DNA_primase_core_N_sf"/>
</dbReference>
<evidence type="ECO:0000256" key="14">
    <source>
        <dbReference type="PIRSR" id="PIRSR002811-1"/>
    </source>
</evidence>
<feature type="zinc finger region" description="CHC2-type" evidence="12 14">
    <location>
        <begin position="34"/>
        <end position="58"/>
    </location>
</feature>
<evidence type="ECO:0000256" key="6">
    <source>
        <dbReference type="ARBA" id="ARBA00022723"/>
    </source>
</evidence>
<dbReference type="GO" id="GO:0005737">
    <property type="term" value="C:cytoplasm"/>
    <property type="evidence" value="ECO:0007669"/>
    <property type="project" value="TreeGrafter"/>
</dbReference>
<evidence type="ECO:0000256" key="4">
    <source>
        <dbReference type="ARBA" id="ARBA00022695"/>
    </source>
</evidence>
<keyword evidence="5 12" id="KW-0235">DNA replication</keyword>
<evidence type="ECO:0000313" key="17">
    <source>
        <dbReference type="Proteomes" id="UP000178127"/>
    </source>
</evidence>
<dbReference type="PANTHER" id="PTHR30313">
    <property type="entry name" value="DNA PRIMASE"/>
    <property type="match status" value="1"/>
</dbReference>
<dbReference type="Gene3D" id="3.90.980.10">
    <property type="entry name" value="DNA primase, catalytic core, N-terminal domain"/>
    <property type="match status" value="1"/>
</dbReference>
<dbReference type="InterPro" id="IPR019475">
    <property type="entry name" value="DNA_primase_DnaB-bd"/>
</dbReference>
<dbReference type="PROSITE" id="PS50880">
    <property type="entry name" value="TOPRIM"/>
    <property type="match status" value="1"/>
</dbReference>
<dbReference type="InterPro" id="IPR050219">
    <property type="entry name" value="DnaG_primase"/>
</dbReference>
<dbReference type="NCBIfam" id="TIGR01391">
    <property type="entry name" value="dnaG"/>
    <property type="match status" value="1"/>
</dbReference>